<dbReference type="Pfam" id="PF13180">
    <property type="entry name" value="PDZ_2"/>
    <property type="match status" value="1"/>
</dbReference>
<dbReference type="PANTHER" id="PTHR10046">
    <property type="entry name" value="ATP DEPENDENT LON PROTEASE FAMILY MEMBER"/>
    <property type="match status" value="1"/>
</dbReference>
<dbReference type="NCBIfam" id="NF041438">
    <property type="entry name" value="SepM_fam_S16"/>
    <property type="match status" value="1"/>
</dbReference>
<dbReference type="GO" id="GO:0005524">
    <property type="term" value="F:ATP binding"/>
    <property type="evidence" value="ECO:0007669"/>
    <property type="project" value="InterPro"/>
</dbReference>
<dbReference type="GO" id="GO:0004252">
    <property type="term" value="F:serine-type endopeptidase activity"/>
    <property type="evidence" value="ECO:0007669"/>
    <property type="project" value="UniProtKB-UniRule"/>
</dbReference>
<sequence>MRKQKTKIAVIIILVILIIGFFIPVPYYISKPGGTEKLNDLVTVSGKADHKKGSFSLVTVAMAKANPYTYLLAKMMPYYELEKVDDVRYKNETDAEYNVRQLYMMNESKNNAIQAAYHAAKRPLQVNYQGIYVLSVRTNTPAAKKIKAGDLITAIDGKAFKSSEAFIKYVKAKKTGATVSLTYKRDRKAAKTVRIKLIALDKKGTPGIGITLVDDKTVKASPKANIDSEKIGGPSAGLMFTLELYSRFSPNDLSKGKQIAGTGTIDPAGNVGRIGGIDQKIVAADKSGASIFFAPDDKITKAVLAVEPGAISNYAEAKKTAKAIHSKMKIVPVKTFQDALNYLTHNVK</sequence>
<dbReference type="InterPro" id="IPR020568">
    <property type="entry name" value="Ribosomal_Su5_D2-typ_SF"/>
</dbReference>
<dbReference type="AlphaFoldDB" id="A0A378MIA6"/>
<evidence type="ECO:0000259" key="3">
    <source>
        <dbReference type="PROSITE" id="PS50106"/>
    </source>
</evidence>
<name>A0A378MIA6_LISGR</name>
<proteinExistence type="inferred from homology"/>
<dbReference type="InterPro" id="IPR001478">
    <property type="entry name" value="PDZ"/>
</dbReference>
<dbReference type="Gene3D" id="2.30.42.10">
    <property type="match status" value="1"/>
</dbReference>
<dbReference type="GO" id="GO:0004176">
    <property type="term" value="F:ATP-dependent peptidase activity"/>
    <property type="evidence" value="ECO:0007669"/>
    <property type="project" value="UniProtKB-UniRule"/>
</dbReference>
<dbReference type="SUPFAM" id="SSF50156">
    <property type="entry name" value="PDZ domain-like"/>
    <property type="match status" value="1"/>
</dbReference>
<comment type="catalytic activity">
    <reaction evidence="1">
        <text>Hydrolysis of proteins in presence of ATP.</text>
        <dbReference type="EC" id="3.4.21.53"/>
    </reaction>
</comment>
<evidence type="ECO:0000259" key="4">
    <source>
        <dbReference type="PROSITE" id="PS51786"/>
    </source>
</evidence>
<dbReference type="InterPro" id="IPR008269">
    <property type="entry name" value="Lon_proteolytic"/>
</dbReference>
<keyword evidence="2" id="KW-0472">Membrane</keyword>
<feature type="domain" description="Lon proteolytic" evidence="4">
    <location>
        <begin position="191"/>
        <end position="346"/>
    </location>
</feature>
<dbReference type="InterPro" id="IPR027065">
    <property type="entry name" value="Lon_Prtase"/>
</dbReference>
<keyword evidence="1" id="KW-0378">Hydrolase</keyword>
<accession>A0A378MIA6</accession>
<keyword evidence="1" id="KW-0645">Protease</keyword>
<feature type="domain" description="PDZ" evidence="3">
    <location>
        <begin position="130"/>
        <end position="187"/>
    </location>
</feature>
<dbReference type="PROSITE" id="PS51786">
    <property type="entry name" value="LON_PROTEOLYTIC"/>
    <property type="match status" value="1"/>
</dbReference>
<evidence type="ECO:0000256" key="2">
    <source>
        <dbReference type="SAM" id="Phobius"/>
    </source>
</evidence>
<dbReference type="SUPFAM" id="SSF54211">
    <property type="entry name" value="Ribosomal protein S5 domain 2-like"/>
    <property type="match status" value="1"/>
</dbReference>
<feature type="transmembrane region" description="Helical" evidence="2">
    <location>
        <begin position="7"/>
        <end position="29"/>
    </location>
</feature>
<gene>
    <name evidence="5" type="primary">ylbL</name>
    <name evidence="5" type="ORF">NCTC10815_02925</name>
</gene>
<dbReference type="GO" id="GO:0006508">
    <property type="term" value="P:proteolysis"/>
    <property type="evidence" value="ECO:0007669"/>
    <property type="project" value="UniProtKB-KW"/>
</dbReference>
<evidence type="ECO:0000313" key="5">
    <source>
        <dbReference type="EMBL" id="STY45544.1"/>
    </source>
</evidence>
<keyword evidence="2" id="KW-0812">Transmembrane</keyword>
<feature type="active site" evidence="1">
    <location>
        <position position="280"/>
    </location>
</feature>
<comment type="similarity">
    <text evidence="1">Belongs to the peptidase S16 family.</text>
</comment>
<reference evidence="5 6" key="1">
    <citation type="submission" date="2018-06" db="EMBL/GenBank/DDBJ databases">
        <authorList>
            <consortium name="Pathogen Informatics"/>
            <person name="Doyle S."/>
        </authorList>
    </citation>
    <scope>NUCLEOTIDE SEQUENCE [LARGE SCALE GENOMIC DNA]</scope>
    <source>
        <strain evidence="6">NCTC 10815</strain>
    </source>
</reference>
<evidence type="ECO:0000256" key="1">
    <source>
        <dbReference type="PROSITE-ProRule" id="PRU01122"/>
    </source>
</evidence>
<keyword evidence="1" id="KW-0720">Serine protease</keyword>
<protein>
    <recommendedName>
        <fullName evidence="1">endopeptidase La</fullName>
        <ecNumber evidence="1">3.4.21.53</ecNumber>
    </recommendedName>
</protein>
<evidence type="ECO:0000313" key="6">
    <source>
        <dbReference type="Proteomes" id="UP000254879"/>
    </source>
</evidence>
<keyword evidence="2" id="KW-1133">Transmembrane helix</keyword>
<feature type="active site" evidence="1">
    <location>
        <position position="235"/>
    </location>
</feature>
<dbReference type="Proteomes" id="UP000254879">
    <property type="component" value="Unassembled WGS sequence"/>
</dbReference>
<organism evidence="5 6">
    <name type="scientific">Listeria grayi</name>
    <name type="common">Listeria murrayi</name>
    <dbReference type="NCBI Taxonomy" id="1641"/>
    <lineage>
        <taxon>Bacteria</taxon>
        <taxon>Bacillati</taxon>
        <taxon>Bacillota</taxon>
        <taxon>Bacilli</taxon>
        <taxon>Bacillales</taxon>
        <taxon>Listeriaceae</taxon>
        <taxon>Listeria</taxon>
    </lineage>
</organism>
<dbReference type="GO" id="GO:0030163">
    <property type="term" value="P:protein catabolic process"/>
    <property type="evidence" value="ECO:0007669"/>
    <property type="project" value="InterPro"/>
</dbReference>
<dbReference type="PROSITE" id="PS50106">
    <property type="entry name" value="PDZ"/>
    <property type="match status" value="1"/>
</dbReference>
<dbReference type="SMART" id="SM00228">
    <property type="entry name" value="PDZ"/>
    <property type="match status" value="1"/>
</dbReference>
<dbReference type="InterPro" id="IPR036034">
    <property type="entry name" value="PDZ_sf"/>
</dbReference>
<dbReference type="Pfam" id="PF05362">
    <property type="entry name" value="Lon_C"/>
    <property type="match status" value="1"/>
</dbReference>
<dbReference type="EMBL" id="UGPG01000001">
    <property type="protein sequence ID" value="STY45544.1"/>
    <property type="molecule type" value="Genomic_DNA"/>
</dbReference>
<dbReference type="RefSeq" id="WP_115346368.1">
    <property type="nucleotide sequence ID" value="NZ_UGPG01000001.1"/>
</dbReference>
<dbReference type="EC" id="3.4.21.53" evidence="1"/>